<feature type="compositionally biased region" description="Basic and acidic residues" evidence="1">
    <location>
        <begin position="676"/>
        <end position="688"/>
    </location>
</feature>
<dbReference type="Pfam" id="PF13423">
    <property type="entry name" value="UCH_1"/>
    <property type="match status" value="1"/>
</dbReference>
<dbReference type="InterPro" id="IPR036322">
    <property type="entry name" value="WD40_repeat_dom_sf"/>
</dbReference>
<dbReference type="SUPFAM" id="SSF50978">
    <property type="entry name" value="WD40 repeat-like"/>
    <property type="match status" value="1"/>
</dbReference>
<dbReference type="Proteomes" id="UP000838878">
    <property type="component" value="Chromosome 10"/>
</dbReference>
<evidence type="ECO:0000256" key="1">
    <source>
        <dbReference type="SAM" id="MobiDB-lite"/>
    </source>
</evidence>
<feature type="region of interest" description="Disordered" evidence="1">
    <location>
        <begin position="665"/>
        <end position="691"/>
    </location>
</feature>
<dbReference type="EMBL" id="OV170230">
    <property type="protein sequence ID" value="CAH0715721.1"/>
    <property type="molecule type" value="Genomic_DNA"/>
</dbReference>
<evidence type="ECO:0000313" key="4">
    <source>
        <dbReference type="Proteomes" id="UP000838878"/>
    </source>
</evidence>
<evidence type="ECO:0000313" key="3">
    <source>
        <dbReference type="EMBL" id="CAH0715721.1"/>
    </source>
</evidence>
<proteinExistence type="predicted"/>
<accession>A0A8J9Y5P6</accession>
<dbReference type="InterPro" id="IPR038765">
    <property type="entry name" value="Papain-like_cys_pep_sf"/>
</dbReference>
<keyword evidence="4" id="KW-1185">Reference proteome</keyword>
<sequence length="953" mass="107162">MEFHYSEVCMPSDQLMNDQYHPEYSQPYILRNEEAEYEIRSTVLVDGGDHYGVSSVVFDKFEELVWMGNQGGHVTSYYGPTMQKYTSFQIHANEEVRDILTVDAGIYCLTKSTLRHQIRRGIPRHTHKSANMTDMQCLFQVNSHKFLMGGHQDKLLELDLNKMAETVIKVPEDGCAVLRSGGGSLVACGSANGMVALRDIRSPGKAEHTFRAHTACLSDLDMQGDQLITCGFTQSGTVPVPENYILVWDVRRMAGTPWSLPAASPLLLHFLPAVSGRAVAVAGDGRVTLLRVNETHAAECQSVFQVDTHSAQCSVMDVSSTSQALVFGDQSGHLHLFSAQHNHEPVFNNFSRVTEFADPPPSLPYASFNDTTFSFSTIPLPPLQSDKWFNELPAEFFKKVYRKPRPIDPEVLKTMKMQGPIGYAPNPRTHLRNQKPYIDDNLEDLLDDKKNESKSSMQPIPKEYLKIDLRYNKHGPNEEIEAMNKTGMPGLEATLPNSYCNAMLQVLYHIPPLKTTLLAHTCAKEFCLSCELGFLFRMLDTSRGAPCQAGNFLRAFRTVPEAAALGLLLPERDARADLAALAQSWNRFILHQIHSEILETRKKEKELTFITQKITPPSPFVNVNNKNGPYEEYRFTELEFLGPPEYDEDGEELRNSKVEVPPKMQPAETNHVQNNENHDTTKKHKDDKEESEISQLFAIGRQQVNKCTKCNKEEERESAVLACALAEWREGFAEALRLALAARRATPAWCEHCARFTHTLQRGRVLRLPPILAINCGTTAHEKAHWTKGVQKDMPETSKRGGSGKPCRYGLHCARPGCRFKHPERPMSSPQSNSVKNSPQENNYVLPHQLSIRLQTDGEVIINEKTDQPELRDKQKKKKEVTKSEEEYTLTSVVLCVEDNPRNLVAYVRVPGADGARWFLFNDLCIAPVSAAEVQCGAWWKSPCVVFYAASAS</sequence>
<dbReference type="AlphaFoldDB" id="A0A8J9Y5P6"/>
<dbReference type="PROSITE" id="PS50235">
    <property type="entry name" value="USP_3"/>
    <property type="match status" value="1"/>
</dbReference>
<dbReference type="InterPro" id="IPR028881">
    <property type="entry name" value="PAN2_UCH_dom"/>
</dbReference>
<reference evidence="3" key="1">
    <citation type="submission" date="2021-12" db="EMBL/GenBank/DDBJ databases">
        <authorList>
            <person name="Martin H S."/>
        </authorList>
    </citation>
    <scope>NUCLEOTIDE SEQUENCE</scope>
</reference>
<dbReference type="Gene3D" id="2.130.10.10">
    <property type="entry name" value="YVTN repeat-like/Quinoprotein amine dehydrogenase"/>
    <property type="match status" value="1"/>
</dbReference>
<dbReference type="GO" id="GO:0000289">
    <property type="term" value="P:nuclear-transcribed mRNA poly(A) tail shortening"/>
    <property type="evidence" value="ECO:0007669"/>
    <property type="project" value="TreeGrafter"/>
</dbReference>
<gene>
    <name evidence="3" type="ORF">BINO364_LOCUS2609</name>
</gene>
<dbReference type="InterPro" id="IPR015943">
    <property type="entry name" value="WD40/YVTN_repeat-like_dom_sf"/>
</dbReference>
<dbReference type="PANTHER" id="PTHR15728:SF0">
    <property type="entry name" value="PAN2-PAN3 DEADENYLATION COMPLEX CATALYTIC SUBUNIT PAN2"/>
    <property type="match status" value="1"/>
</dbReference>
<dbReference type="PANTHER" id="PTHR15728">
    <property type="entry name" value="DEADENYLATION COMPLEX CATALYTIC SUBUNIT PAN2"/>
    <property type="match status" value="1"/>
</dbReference>
<organism evidence="3 4">
    <name type="scientific">Brenthis ino</name>
    <name type="common">lesser marbled fritillary</name>
    <dbReference type="NCBI Taxonomy" id="405034"/>
    <lineage>
        <taxon>Eukaryota</taxon>
        <taxon>Metazoa</taxon>
        <taxon>Ecdysozoa</taxon>
        <taxon>Arthropoda</taxon>
        <taxon>Hexapoda</taxon>
        <taxon>Insecta</taxon>
        <taxon>Pterygota</taxon>
        <taxon>Neoptera</taxon>
        <taxon>Endopterygota</taxon>
        <taxon>Lepidoptera</taxon>
        <taxon>Glossata</taxon>
        <taxon>Ditrysia</taxon>
        <taxon>Papilionoidea</taxon>
        <taxon>Nymphalidae</taxon>
        <taxon>Heliconiinae</taxon>
        <taxon>Argynnini</taxon>
        <taxon>Brenthis</taxon>
    </lineage>
</organism>
<dbReference type="Gene3D" id="3.90.70.10">
    <property type="entry name" value="Cysteine proteinases"/>
    <property type="match status" value="1"/>
</dbReference>
<dbReference type="GO" id="GO:0031251">
    <property type="term" value="C:PAN complex"/>
    <property type="evidence" value="ECO:0007669"/>
    <property type="project" value="TreeGrafter"/>
</dbReference>
<feature type="region of interest" description="Disordered" evidence="1">
    <location>
        <begin position="821"/>
        <end position="840"/>
    </location>
</feature>
<protein>
    <recommendedName>
        <fullName evidence="2">USP domain-containing protein</fullName>
    </recommendedName>
</protein>
<dbReference type="Pfam" id="PF20770">
    <property type="entry name" value="PAN2_N"/>
    <property type="match status" value="1"/>
</dbReference>
<feature type="non-terminal residue" evidence="3">
    <location>
        <position position="953"/>
    </location>
</feature>
<dbReference type="OrthoDB" id="16516at2759"/>
<dbReference type="SUPFAM" id="SSF54001">
    <property type="entry name" value="Cysteine proteinases"/>
    <property type="match status" value="1"/>
</dbReference>
<feature type="domain" description="USP" evidence="2">
    <location>
        <begin position="489"/>
        <end position="951"/>
    </location>
</feature>
<evidence type="ECO:0000259" key="2">
    <source>
        <dbReference type="PROSITE" id="PS50235"/>
    </source>
</evidence>
<dbReference type="GO" id="GO:0000932">
    <property type="term" value="C:P-body"/>
    <property type="evidence" value="ECO:0007669"/>
    <property type="project" value="TreeGrafter"/>
</dbReference>
<dbReference type="InterPro" id="IPR050785">
    <property type="entry name" value="PAN2-PAN3_catalytic_subunit"/>
</dbReference>
<name>A0A8J9Y5P6_9NEOP</name>
<feature type="compositionally biased region" description="Polar residues" evidence="1">
    <location>
        <begin position="828"/>
        <end position="840"/>
    </location>
</feature>
<dbReference type="InterPro" id="IPR028889">
    <property type="entry name" value="USP"/>
</dbReference>
<dbReference type="InterPro" id="IPR048841">
    <property type="entry name" value="PAN2_N"/>
</dbReference>
<dbReference type="GO" id="GO:0004535">
    <property type="term" value="F:poly(A)-specific ribonuclease activity"/>
    <property type="evidence" value="ECO:0007669"/>
    <property type="project" value="TreeGrafter"/>
</dbReference>